<gene>
    <name evidence="2" type="ORF">TeGR_g9928</name>
</gene>
<dbReference type="PANTHER" id="PTHR30336">
    <property type="entry name" value="INNER MEMBRANE PROTEIN, PROBABLE PERMEASE"/>
    <property type="match status" value="1"/>
</dbReference>
<dbReference type="CDD" id="cd06259">
    <property type="entry name" value="YdcF-like"/>
    <property type="match status" value="1"/>
</dbReference>
<dbReference type="Proteomes" id="UP001165060">
    <property type="component" value="Unassembled WGS sequence"/>
</dbReference>
<comment type="caution">
    <text evidence="2">The sequence shown here is derived from an EMBL/GenBank/DDBJ whole genome shotgun (WGS) entry which is preliminary data.</text>
</comment>
<dbReference type="Pfam" id="PF02698">
    <property type="entry name" value="DUF218"/>
    <property type="match status" value="1"/>
</dbReference>
<feature type="domain" description="DUF218" evidence="1">
    <location>
        <begin position="11"/>
        <end position="145"/>
    </location>
</feature>
<sequence>MDLPAPASPSTILVLGGGPPSSLLTLPSYVHPRVLAAAGLYHSSPPGSKIICLSAGTAHVPQLSCPTPSGGRPIYESASCAAVLAGLGVPTEDVFCEITSYDTIGNIYFALTSFLLRAPALFPPSVVAVTSSFHLPRSKLVAEWVLSLSDLPRYSVSMLDVPDVGLSESALAERRGKEQKSIEYLNTVIPSITTSDQLFDWLTTTHTLYSSAGLIQRSKCDEAFEPFVSGEGLSSYGGGLRVKGVGGWGGGGEAAPALLLLLMGYVLGKIAERLAAGWRTGASKRES</sequence>
<proteinExistence type="predicted"/>
<name>A0ABQ6MMB6_9STRA</name>
<dbReference type="PANTHER" id="PTHR30336:SF20">
    <property type="entry name" value="DUF218 DOMAIN-CONTAINING PROTEIN"/>
    <property type="match status" value="1"/>
</dbReference>
<accession>A0ABQ6MMB6</accession>
<keyword evidence="3" id="KW-1185">Reference proteome</keyword>
<dbReference type="InterPro" id="IPR051599">
    <property type="entry name" value="Cell_Envelope_Assoc"/>
</dbReference>
<reference evidence="2 3" key="1">
    <citation type="journal article" date="2023" name="Commun. Biol.">
        <title>Genome analysis of Parmales, the sister group of diatoms, reveals the evolutionary specialization of diatoms from phago-mixotrophs to photoautotrophs.</title>
        <authorList>
            <person name="Ban H."/>
            <person name="Sato S."/>
            <person name="Yoshikawa S."/>
            <person name="Yamada K."/>
            <person name="Nakamura Y."/>
            <person name="Ichinomiya M."/>
            <person name="Sato N."/>
            <person name="Blanc-Mathieu R."/>
            <person name="Endo H."/>
            <person name="Kuwata A."/>
            <person name="Ogata H."/>
        </authorList>
    </citation>
    <scope>NUCLEOTIDE SEQUENCE [LARGE SCALE GENOMIC DNA]</scope>
</reference>
<evidence type="ECO:0000313" key="2">
    <source>
        <dbReference type="EMBL" id="GMI29181.1"/>
    </source>
</evidence>
<dbReference type="EMBL" id="BRYB01001591">
    <property type="protein sequence ID" value="GMI29181.1"/>
    <property type="molecule type" value="Genomic_DNA"/>
</dbReference>
<dbReference type="InterPro" id="IPR003848">
    <property type="entry name" value="DUF218"/>
</dbReference>
<evidence type="ECO:0000313" key="3">
    <source>
        <dbReference type="Proteomes" id="UP001165060"/>
    </source>
</evidence>
<evidence type="ECO:0000259" key="1">
    <source>
        <dbReference type="Pfam" id="PF02698"/>
    </source>
</evidence>
<organism evidence="2 3">
    <name type="scientific">Tetraparma gracilis</name>
    <dbReference type="NCBI Taxonomy" id="2962635"/>
    <lineage>
        <taxon>Eukaryota</taxon>
        <taxon>Sar</taxon>
        <taxon>Stramenopiles</taxon>
        <taxon>Ochrophyta</taxon>
        <taxon>Bolidophyceae</taxon>
        <taxon>Parmales</taxon>
        <taxon>Triparmaceae</taxon>
        <taxon>Tetraparma</taxon>
    </lineage>
</organism>
<protein>
    <recommendedName>
        <fullName evidence="1">DUF218 domain-containing protein</fullName>
    </recommendedName>
</protein>